<dbReference type="OrthoDB" id="1658288at2759"/>
<feature type="short sequence motif" description="DGA/G" evidence="2">
    <location>
        <begin position="127"/>
        <end position="129"/>
    </location>
</feature>
<dbReference type="InterPro" id="IPR027417">
    <property type="entry name" value="P-loop_NTPase"/>
</dbReference>
<dbReference type="Gene3D" id="3.40.1090.10">
    <property type="entry name" value="Cytosolic phospholipase A2 catalytic domain"/>
    <property type="match status" value="1"/>
</dbReference>
<dbReference type="Gene3D" id="3.40.50.300">
    <property type="entry name" value="P-loop containing nucleotide triphosphate hydrolases"/>
    <property type="match status" value="1"/>
</dbReference>
<evidence type="ECO:0000313" key="5">
    <source>
        <dbReference type="Proteomes" id="UP000824998"/>
    </source>
</evidence>
<feature type="domain" description="PNPLA" evidence="3">
    <location>
        <begin position="1"/>
        <end position="140"/>
    </location>
</feature>
<accession>A0A9P8C6I3</accession>
<keyword evidence="1" id="KW-0443">Lipid metabolism</keyword>
<evidence type="ECO:0000313" key="4">
    <source>
        <dbReference type="EMBL" id="KAG9235350.1"/>
    </source>
</evidence>
<dbReference type="EMBL" id="MU251434">
    <property type="protein sequence ID" value="KAG9235350.1"/>
    <property type="molecule type" value="Genomic_DNA"/>
</dbReference>
<dbReference type="GO" id="GO:0016787">
    <property type="term" value="F:hydrolase activity"/>
    <property type="evidence" value="ECO:0007669"/>
    <property type="project" value="UniProtKB-KW"/>
</dbReference>
<dbReference type="Proteomes" id="UP000824998">
    <property type="component" value="Unassembled WGS sequence"/>
</dbReference>
<evidence type="ECO:0000256" key="2">
    <source>
        <dbReference type="PROSITE-ProRule" id="PRU01161"/>
    </source>
</evidence>
<comment type="caution">
    <text evidence="2">Lacks conserved residue(s) required for the propagation of feature annotation.</text>
</comment>
<dbReference type="PANTHER" id="PTHR46082:SF6">
    <property type="entry name" value="AAA+ ATPASE DOMAIN-CONTAINING PROTEIN-RELATED"/>
    <property type="match status" value="1"/>
</dbReference>
<keyword evidence="4" id="KW-0378">Hydrolase</keyword>
<keyword evidence="5" id="KW-1185">Reference proteome</keyword>
<dbReference type="InterPro" id="IPR011990">
    <property type="entry name" value="TPR-like_helical_dom_sf"/>
</dbReference>
<dbReference type="SUPFAM" id="SSF52540">
    <property type="entry name" value="P-loop containing nucleoside triphosphate hydrolases"/>
    <property type="match status" value="1"/>
</dbReference>
<name>A0A9P8C6I3_9HELO</name>
<proteinExistence type="predicted"/>
<dbReference type="Gene3D" id="1.25.40.10">
    <property type="entry name" value="Tetratricopeptide repeat domain"/>
    <property type="match status" value="1"/>
</dbReference>
<dbReference type="InterPro" id="IPR002641">
    <property type="entry name" value="PNPLA_dom"/>
</dbReference>
<dbReference type="AlphaFoldDB" id="A0A9P8C6I3"/>
<dbReference type="SUPFAM" id="SSF48452">
    <property type="entry name" value="TPR-like"/>
    <property type="match status" value="1"/>
</dbReference>
<dbReference type="InterPro" id="IPR053137">
    <property type="entry name" value="NLR-like"/>
</dbReference>
<dbReference type="PROSITE" id="PS51635">
    <property type="entry name" value="PNPLA"/>
    <property type="match status" value="1"/>
</dbReference>
<dbReference type="GO" id="GO:0046486">
    <property type="term" value="P:glycerolipid metabolic process"/>
    <property type="evidence" value="ECO:0007669"/>
    <property type="project" value="UniProtKB-ARBA"/>
</dbReference>
<keyword evidence="4" id="KW-0808">Transferase</keyword>
<protein>
    <submittedName>
        <fullName evidence="4">Acyl transferase/acyl hydrolase/lysophospholipase</fullName>
    </submittedName>
</protein>
<sequence length="794" mass="90076">MDVEECITAYSDLAEAVFSQKTSRLPFNLKGKVKEKFDSSKLENAIREMIKKTRFSETELLNDETERECRTFVCTVDQNTKSIVRLRSYTLPDESSIPATMCQAALAISAATTFFEPVRIGNRTFVDGGLGVNNPVDEVEGEATNIWCSESGDLKPLVKCFISIGTGNPGIEGFKGSIFKFLSQTVVGIATETEETEKRFIVKWRKHFDENRYFRFNVDQGLQSVGLDEYKQHGVMESVTERYLVNQVQKNRMRDCIKNLRLKESVYIVEFHSCNQAKFGLMPIDKTEPSFAAVLDKFGALSIRQQIVMDKTPWVVPFEKNGCFTRRESELTQLEKMLFAEGGWKKIAVSGLGGLQLPGWDKNDTDPRRLLQSYLSQASAGQWLLVFDNADDLNMWIGNPEIEQESSHLIECLPKSQDGRIIFTTRDRKTAYELVQHEKHIVEVPELSEAIAIGLLQKYLPKHDLGEHEEDAKSLLKQLTYLPLAIVQAASYINKNRISLTEYLLLLADQEEEVINLLSEHFQDDGRYHNVKNPVATTWLISFEQIRHRDPLAAELLSFMACLDSKDIPLSLLPPGPSRKKKIDAIGTLEAYSFIHRRQVDLSLDIHRLYGAQAIRLAWKVGMCLHSDGRLREAEDLGVLVLETSSRVLGQDHPETLASMANLALTYQKQGRLKEAEDLFILVLEMRKRVLGQEHPGTLTMNLASVYWSQDRLKEVEDLSVLVLETRMRVLGQEHPETLGGMANLASTYWSQDRLKEAEDLSVLVLETRMRVLGQEHPDTLATMEAIGLIKRDP</sequence>
<evidence type="ECO:0000256" key="1">
    <source>
        <dbReference type="ARBA" id="ARBA00023098"/>
    </source>
</evidence>
<dbReference type="GO" id="GO:0016740">
    <property type="term" value="F:transferase activity"/>
    <property type="evidence" value="ECO:0007669"/>
    <property type="project" value="UniProtKB-KW"/>
</dbReference>
<organism evidence="4 5">
    <name type="scientific">Amylocarpus encephaloides</name>
    <dbReference type="NCBI Taxonomy" id="45428"/>
    <lineage>
        <taxon>Eukaryota</taxon>
        <taxon>Fungi</taxon>
        <taxon>Dikarya</taxon>
        <taxon>Ascomycota</taxon>
        <taxon>Pezizomycotina</taxon>
        <taxon>Leotiomycetes</taxon>
        <taxon>Helotiales</taxon>
        <taxon>Helotiales incertae sedis</taxon>
        <taxon>Amylocarpus</taxon>
    </lineage>
</organism>
<dbReference type="Pfam" id="PF01734">
    <property type="entry name" value="Patatin"/>
    <property type="match status" value="1"/>
</dbReference>
<evidence type="ECO:0000259" key="3">
    <source>
        <dbReference type="PROSITE" id="PS51635"/>
    </source>
</evidence>
<gene>
    <name evidence="4" type="ORF">BJ875DRAFT_440408</name>
</gene>
<dbReference type="Pfam" id="PF13374">
    <property type="entry name" value="TPR_10"/>
    <property type="match status" value="4"/>
</dbReference>
<dbReference type="PANTHER" id="PTHR46082">
    <property type="entry name" value="ATP/GTP-BINDING PROTEIN-RELATED"/>
    <property type="match status" value="1"/>
</dbReference>
<dbReference type="SUPFAM" id="SSF52151">
    <property type="entry name" value="FabD/lysophospholipase-like"/>
    <property type="match status" value="1"/>
</dbReference>
<comment type="caution">
    <text evidence="4">The sequence shown here is derived from an EMBL/GenBank/DDBJ whole genome shotgun (WGS) entry which is preliminary data.</text>
</comment>
<reference evidence="4" key="1">
    <citation type="journal article" date="2021" name="IMA Fungus">
        <title>Genomic characterization of three marine fungi, including Emericellopsis atlantica sp. nov. with signatures of a generalist lifestyle and marine biomass degradation.</title>
        <authorList>
            <person name="Hagestad O.C."/>
            <person name="Hou L."/>
            <person name="Andersen J.H."/>
            <person name="Hansen E.H."/>
            <person name="Altermark B."/>
            <person name="Li C."/>
            <person name="Kuhnert E."/>
            <person name="Cox R.J."/>
            <person name="Crous P.W."/>
            <person name="Spatafora J.W."/>
            <person name="Lail K."/>
            <person name="Amirebrahimi M."/>
            <person name="Lipzen A."/>
            <person name="Pangilinan J."/>
            <person name="Andreopoulos W."/>
            <person name="Hayes R.D."/>
            <person name="Ng V."/>
            <person name="Grigoriev I.V."/>
            <person name="Jackson S.A."/>
            <person name="Sutton T.D.S."/>
            <person name="Dobson A.D.W."/>
            <person name="Rama T."/>
        </authorList>
    </citation>
    <scope>NUCLEOTIDE SEQUENCE</scope>
    <source>
        <strain evidence="4">TRa018bII</strain>
    </source>
</reference>
<dbReference type="InterPro" id="IPR016035">
    <property type="entry name" value="Acyl_Trfase/lysoPLipase"/>
</dbReference>